<evidence type="ECO:0000256" key="1">
    <source>
        <dbReference type="SAM" id="SignalP"/>
    </source>
</evidence>
<feature type="signal peptide" evidence="1">
    <location>
        <begin position="1"/>
        <end position="20"/>
    </location>
</feature>
<evidence type="ECO:0000313" key="2">
    <source>
        <dbReference type="EMBL" id="PZX19249.1"/>
    </source>
</evidence>
<reference evidence="2 3" key="1">
    <citation type="submission" date="2018-06" db="EMBL/GenBank/DDBJ databases">
        <title>Genomic Encyclopedia of Archaeal and Bacterial Type Strains, Phase II (KMG-II): from individual species to whole genera.</title>
        <authorList>
            <person name="Goeker M."/>
        </authorList>
    </citation>
    <scope>NUCLEOTIDE SEQUENCE [LARGE SCALE GENOMIC DNA]</scope>
    <source>
        <strain evidence="2 3">DSM 6779</strain>
    </source>
</reference>
<dbReference type="EMBL" id="QKZK01000005">
    <property type="protein sequence ID" value="PZX19249.1"/>
    <property type="molecule type" value="Genomic_DNA"/>
</dbReference>
<dbReference type="AlphaFoldDB" id="A0A2W7QBV1"/>
<sequence length="663" mass="76404">MKLKISLLIYVALTAQVALAQFDPETGRPSESQPGKTEVVKHIKTWRLSEGYTLADTLQPDTMLIGFQQHNPILRHNPFTLHLGNIGSPAQSMSIGDQHDDQDFIFNNALLFYQPKADQWLFYNTTLPYTNLYYQNSGPKRRSEENIGILFTQNINKAWNAGINYNMHSNIGRYSGQNTENRLFRFFTSFNSKAYQLHAALSLYKFDQLENGGIEDNNYIVNGNNPEYSEIEPENIPVWLQNTKHYLRTQRYLLNQSLNIGKISRGDSLQMQTLPVGTLFHTLEVNATQRRFNIDNLPTDNRTGKADQYFTNIYADSLVTRDTLRYTEVKNTVQLRFNEEANSLLKFGLRAYLENEIQTYQRDEPGVVLIETGQLTTSSIPRKKTFINTAVGGQIFKNTGNNFWWNAGAKTYITGNKIGDMELSGMANSSFRVGKDTAGIFALGDLTLRSPGYLFETYYSNHFFWNNDFRKEKTLRVKGGIRIPTQRFEITGEARLINDCFYWNEQALPDQSSEVLQMVEIALSQHFRWGILNSVNKVSYQVTSNDRIRPLPMLSAYSANYIEHLAFKVLRFQIGFDVRYFTQYYAPAYMPATGQFYAQRLEKIGEYPFADAFANFHLKRARIGVKWEHVNDGLMGIYNSFLLPGYPNNPRAFKIQVSWNFYD</sequence>
<evidence type="ECO:0000313" key="3">
    <source>
        <dbReference type="Proteomes" id="UP000249239"/>
    </source>
</evidence>
<dbReference type="OrthoDB" id="1489309at2"/>
<feature type="chain" id="PRO_5016078176" evidence="1">
    <location>
        <begin position="21"/>
        <end position="663"/>
    </location>
</feature>
<dbReference type="Pfam" id="PF14121">
    <property type="entry name" value="Porin_10"/>
    <property type="match status" value="1"/>
</dbReference>
<comment type="caution">
    <text evidence="2">The sequence shown here is derived from an EMBL/GenBank/DDBJ whole genome shotgun (WGS) entry which is preliminary data.</text>
</comment>
<gene>
    <name evidence="2" type="ORF">LX69_00916</name>
</gene>
<protein>
    <submittedName>
        <fullName evidence="2">Putative beta-barrel porin</fullName>
    </submittedName>
</protein>
<proteinExistence type="predicted"/>
<dbReference type="Proteomes" id="UP000249239">
    <property type="component" value="Unassembled WGS sequence"/>
</dbReference>
<keyword evidence="1" id="KW-0732">Signal</keyword>
<organism evidence="2 3">
    <name type="scientific">Breznakibacter xylanolyticus</name>
    <dbReference type="NCBI Taxonomy" id="990"/>
    <lineage>
        <taxon>Bacteria</taxon>
        <taxon>Pseudomonadati</taxon>
        <taxon>Bacteroidota</taxon>
        <taxon>Bacteroidia</taxon>
        <taxon>Marinilabiliales</taxon>
        <taxon>Marinilabiliaceae</taxon>
        <taxon>Breznakibacter</taxon>
    </lineage>
</organism>
<dbReference type="InterPro" id="IPR025631">
    <property type="entry name" value="Porin_10"/>
</dbReference>
<accession>A0A2W7QBV1</accession>
<dbReference type="RefSeq" id="WP_111444627.1">
    <property type="nucleotide sequence ID" value="NZ_QKZK01000005.1"/>
</dbReference>
<keyword evidence="3" id="KW-1185">Reference proteome</keyword>
<name>A0A2W7QBV1_9BACT</name>